<dbReference type="GO" id="GO:0007052">
    <property type="term" value="P:mitotic spindle organization"/>
    <property type="evidence" value="ECO:0007669"/>
    <property type="project" value="TreeGrafter"/>
</dbReference>
<dbReference type="Pfam" id="PF00225">
    <property type="entry name" value="Kinesin"/>
    <property type="match status" value="1"/>
</dbReference>
<protein>
    <recommendedName>
        <fullName evidence="10">Kinesin motor domain-containing protein</fullName>
    </recommendedName>
</protein>
<feature type="region of interest" description="Disordered" evidence="9">
    <location>
        <begin position="195"/>
        <end position="216"/>
    </location>
</feature>
<feature type="compositionally biased region" description="Polar residues" evidence="9">
    <location>
        <begin position="198"/>
        <end position="216"/>
    </location>
</feature>
<dbReference type="Pfam" id="PF25764">
    <property type="entry name" value="KIF21A_4th"/>
    <property type="match status" value="1"/>
</dbReference>
<gene>
    <name evidence="11" type="ORF">MONAX_5E035103</name>
</gene>
<evidence type="ECO:0000256" key="1">
    <source>
        <dbReference type="ARBA" id="ARBA00004245"/>
    </source>
</evidence>
<keyword evidence="4" id="KW-0067">ATP-binding</keyword>
<evidence type="ECO:0000313" key="12">
    <source>
        <dbReference type="Proteomes" id="UP000335636"/>
    </source>
</evidence>
<dbReference type="GO" id="GO:0007018">
    <property type="term" value="P:microtubule-based movement"/>
    <property type="evidence" value="ECO:0007669"/>
    <property type="project" value="InterPro"/>
</dbReference>
<evidence type="ECO:0000256" key="8">
    <source>
        <dbReference type="SAM" id="Coils"/>
    </source>
</evidence>
<dbReference type="PANTHER" id="PTHR47969">
    <property type="entry name" value="CHROMOSOME-ASSOCIATED KINESIN KIF4A-RELATED"/>
    <property type="match status" value="1"/>
</dbReference>
<dbReference type="GO" id="GO:0005875">
    <property type="term" value="C:microtubule associated complex"/>
    <property type="evidence" value="ECO:0007669"/>
    <property type="project" value="TreeGrafter"/>
</dbReference>
<keyword evidence="6" id="KW-0206">Cytoskeleton</keyword>
<keyword evidence="2" id="KW-0963">Cytoplasm</keyword>
<dbReference type="GO" id="GO:0008017">
    <property type="term" value="F:microtubule binding"/>
    <property type="evidence" value="ECO:0007669"/>
    <property type="project" value="InterPro"/>
</dbReference>
<comment type="similarity">
    <text evidence="7">Belongs to the TRAFAC class myosin-kinesin ATPase superfamily. Kinesin family.</text>
</comment>
<feature type="domain" description="Kinesin motor" evidence="10">
    <location>
        <begin position="1"/>
        <end position="37"/>
    </location>
</feature>
<comment type="caution">
    <text evidence="11">The sequence shown here is derived from an EMBL/GenBank/DDBJ whole genome shotgun (WGS) entry which is preliminary data.</text>
</comment>
<keyword evidence="3" id="KW-0547">Nucleotide-binding</keyword>
<evidence type="ECO:0000256" key="4">
    <source>
        <dbReference type="ARBA" id="ARBA00022840"/>
    </source>
</evidence>
<evidence type="ECO:0000259" key="10">
    <source>
        <dbReference type="PROSITE" id="PS50067"/>
    </source>
</evidence>
<dbReference type="AlphaFoldDB" id="A0A5E4CVF0"/>
<dbReference type="InterPro" id="IPR027417">
    <property type="entry name" value="P-loop_NTPase"/>
</dbReference>
<evidence type="ECO:0000256" key="5">
    <source>
        <dbReference type="ARBA" id="ARBA00023054"/>
    </source>
</evidence>
<dbReference type="SUPFAM" id="SSF52540">
    <property type="entry name" value="P-loop containing nucleoside triphosphate hydrolases"/>
    <property type="match status" value="1"/>
</dbReference>
<organism evidence="11 12">
    <name type="scientific">Marmota monax</name>
    <name type="common">Woodchuck</name>
    <dbReference type="NCBI Taxonomy" id="9995"/>
    <lineage>
        <taxon>Eukaryota</taxon>
        <taxon>Metazoa</taxon>
        <taxon>Chordata</taxon>
        <taxon>Craniata</taxon>
        <taxon>Vertebrata</taxon>
        <taxon>Euteleostomi</taxon>
        <taxon>Mammalia</taxon>
        <taxon>Eutheria</taxon>
        <taxon>Euarchontoglires</taxon>
        <taxon>Glires</taxon>
        <taxon>Rodentia</taxon>
        <taxon>Sciuromorpha</taxon>
        <taxon>Sciuridae</taxon>
        <taxon>Xerinae</taxon>
        <taxon>Marmotini</taxon>
        <taxon>Marmota</taxon>
    </lineage>
</organism>
<comment type="subcellular location">
    <subcellularLocation>
        <location evidence="1">Cytoplasm</location>
        <location evidence="1">Cytoskeleton</location>
    </subcellularLocation>
</comment>
<feature type="coiled-coil region" evidence="8">
    <location>
        <begin position="86"/>
        <end position="141"/>
    </location>
</feature>
<dbReference type="Proteomes" id="UP000335636">
    <property type="component" value="Unassembled WGS sequence"/>
</dbReference>
<keyword evidence="5 8" id="KW-0175">Coiled coil</keyword>
<evidence type="ECO:0000313" key="11">
    <source>
        <dbReference type="EMBL" id="VTJ85798.1"/>
    </source>
</evidence>
<proteinExistence type="inferred from homology"/>
<name>A0A5E4CVF0_MARMO</name>
<dbReference type="GO" id="GO:0003777">
    <property type="term" value="F:microtubule motor activity"/>
    <property type="evidence" value="ECO:0007669"/>
    <property type="project" value="InterPro"/>
</dbReference>
<evidence type="ECO:0000256" key="2">
    <source>
        <dbReference type="ARBA" id="ARBA00022490"/>
    </source>
</evidence>
<accession>A0A5E4CVF0</accession>
<evidence type="ECO:0000256" key="9">
    <source>
        <dbReference type="SAM" id="MobiDB-lite"/>
    </source>
</evidence>
<dbReference type="GO" id="GO:0005524">
    <property type="term" value="F:ATP binding"/>
    <property type="evidence" value="ECO:0007669"/>
    <property type="project" value="UniProtKB-KW"/>
</dbReference>
<feature type="coiled-coil region" evidence="8">
    <location>
        <begin position="255"/>
        <end position="289"/>
    </location>
</feature>
<reference evidence="11" key="1">
    <citation type="submission" date="2019-04" db="EMBL/GenBank/DDBJ databases">
        <authorList>
            <person name="Alioto T."/>
            <person name="Alioto T."/>
        </authorList>
    </citation>
    <scope>NUCLEOTIDE SEQUENCE [LARGE SCALE GENOMIC DNA]</scope>
</reference>
<evidence type="ECO:0000256" key="6">
    <source>
        <dbReference type="ARBA" id="ARBA00023212"/>
    </source>
</evidence>
<evidence type="ECO:0000256" key="7">
    <source>
        <dbReference type="PROSITE-ProRule" id="PRU00283"/>
    </source>
</evidence>
<comment type="caution">
    <text evidence="7">Lacks conserved residue(s) required for the propagation of feature annotation.</text>
</comment>
<dbReference type="PANTHER" id="PTHR47969:SF15">
    <property type="entry name" value="CHROMOSOME-ASSOCIATED KINESIN KIF4A-RELATED"/>
    <property type="match status" value="1"/>
</dbReference>
<dbReference type="InterPro" id="IPR027640">
    <property type="entry name" value="Kinesin-like_fam"/>
</dbReference>
<evidence type="ECO:0000256" key="3">
    <source>
        <dbReference type="ARBA" id="ARBA00022741"/>
    </source>
</evidence>
<dbReference type="Gene3D" id="3.40.850.10">
    <property type="entry name" value="Kinesin motor domain"/>
    <property type="match status" value="1"/>
</dbReference>
<sequence length="294" mass="32997">SLGGNSHTLMIACVSPADSNLEETLNTLRYADRARKIKNKPVINIDPQTAELNHLKQQVQQLQVLLLQAHGGTLPRSINVEPSENLQSLMEKNQSLTDENEKLSRGLSEAAGQTAQMLERIILTEQANEKMNAKLEELRQHAACKLDLQKLVETLEDQELKENVEIIRNLQQVITQLSDETVACMTAAIDTAVEPETQVETSPETSRSSDAFTTQHALRQAQMSKELIELNKALALKEALAKKMTQNDSQLQPIQFQYQDNIKNLELEVISLQKEKEELVLELQTAKKDVNQAK</sequence>
<feature type="non-terminal residue" evidence="11">
    <location>
        <position position="1"/>
    </location>
</feature>
<dbReference type="InterPro" id="IPR036961">
    <property type="entry name" value="Kinesin_motor_dom_sf"/>
</dbReference>
<dbReference type="PROSITE" id="PS50067">
    <property type="entry name" value="KINESIN_MOTOR_2"/>
    <property type="match status" value="1"/>
</dbReference>
<dbReference type="InterPro" id="IPR001752">
    <property type="entry name" value="Kinesin_motor_dom"/>
</dbReference>
<dbReference type="EMBL" id="CABDUW010002184">
    <property type="protein sequence ID" value="VTJ85798.1"/>
    <property type="molecule type" value="Genomic_DNA"/>
</dbReference>
<dbReference type="GO" id="GO:0051231">
    <property type="term" value="P:spindle elongation"/>
    <property type="evidence" value="ECO:0007669"/>
    <property type="project" value="TreeGrafter"/>
</dbReference>
<keyword evidence="12" id="KW-1185">Reference proteome</keyword>